<sequence>MFLDVNKAKREASGKNIQTYIEGLDSISGIVKIKYDIDDTQNIYASYLKGEDKRDDYKGPQTYKIERDIYTLGYVKSFEKIALSLDYTNAKTDTESNTSAFKGEHNLNTDTLDVETKISAIPYNYVIIGTGTTKDKYERYDKATSVGKNFDRRANNYYIQDEIELGDFIFTLGTILDDNEKYGTEWSPNAGTVYKIDDKQRLKLNYSEGFKAPSLKEGDSGYVFDARPVPSMNVIIKGNDDLKPETSKSYELAYEFYGEDTTFKASVFRTDLKDMISEKLISKTTPPPFPMKFNYQYQNIDRANIKGFDTDFKYNFNENHTFNANYTYIKTENEITEEELEFRPKNTINLGLSSHFGWGISSYLSANYIGTQYYTDSNSKSQKASGYTIFNAQATKKITKDLIATIGVNNIGDKNFDDSGYPHYIERRLAYVGLNYKF</sequence>
<evidence type="ECO:0000256" key="10">
    <source>
        <dbReference type="PROSITE-ProRule" id="PRU01360"/>
    </source>
</evidence>
<dbReference type="GO" id="GO:0044718">
    <property type="term" value="P:siderophore transmembrane transport"/>
    <property type="evidence" value="ECO:0007669"/>
    <property type="project" value="TreeGrafter"/>
</dbReference>
<evidence type="ECO:0000256" key="7">
    <source>
        <dbReference type="ARBA" id="ARBA00023136"/>
    </source>
</evidence>
<dbReference type="AlphaFoldDB" id="A0AA96I534"/>
<keyword evidence="2 10" id="KW-0813">Transport</keyword>
<dbReference type="PANTHER" id="PTHR30069">
    <property type="entry name" value="TONB-DEPENDENT OUTER MEMBRANE RECEPTOR"/>
    <property type="match status" value="1"/>
</dbReference>
<evidence type="ECO:0000256" key="3">
    <source>
        <dbReference type="ARBA" id="ARBA00022452"/>
    </source>
</evidence>
<keyword evidence="7 10" id="KW-0472">Membrane</keyword>
<organism evidence="12">
    <name type="scientific">Arcobacter sp. AZ-2023</name>
    <dbReference type="NCBI Taxonomy" id="3074453"/>
    <lineage>
        <taxon>Bacteria</taxon>
        <taxon>Pseudomonadati</taxon>
        <taxon>Campylobacterota</taxon>
        <taxon>Epsilonproteobacteria</taxon>
        <taxon>Campylobacterales</taxon>
        <taxon>Arcobacteraceae</taxon>
        <taxon>Arcobacter</taxon>
    </lineage>
</organism>
<gene>
    <name evidence="12" type="ORF">RJG54_11910</name>
</gene>
<proteinExistence type="inferred from homology"/>
<accession>A0AA96I534</accession>
<dbReference type="PANTHER" id="PTHR30069:SF29">
    <property type="entry name" value="HEMOGLOBIN AND HEMOGLOBIN-HAPTOGLOBIN-BINDING PROTEIN 1-RELATED"/>
    <property type="match status" value="1"/>
</dbReference>
<keyword evidence="12" id="KW-0614">Plasmid</keyword>
<dbReference type="GO" id="GO:0015344">
    <property type="term" value="F:siderophore uptake transmembrane transporter activity"/>
    <property type="evidence" value="ECO:0007669"/>
    <property type="project" value="TreeGrafter"/>
</dbReference>
<dbReference type="Pfam" id="PF00593">
    <property type="entry name" value="TonB_dep_Rec_b-barrel"/>
    <property type="match status" value="1"/>
</dbReference>
<geneLocation type="plasmid" evidence="12">
    <name>p133_LEO_107</name>
</geneLocation>
<protein>
    <submittedName>
        <fullName evidence="12">TonB-dependent receptor</fullName>
    </submittedName>
</protein>
<evidence type="ECO:0000256" key="8">
    <source>
        <dbReference type="ARBA" id="ARBA00023170"/>
    </source>
</evidence>
<evidence type="ECO:0000256" key="6">
    <source>
        <dbReference type="ARBA" id="ARBA00023077"/>
    </source>
</evidence>
<dbReference type="InterPro" id="IPR039426">
    <property type="entry name" value="TonB-dep_rcpt-like"/>
</dbReference>
<dbReference type="EMBL" id="CP134847">
    <property type="protein sequence ID" value="WNL18061.1"/>
    <property type="molecule type" value="Genomic_DNA"/>
</dbReference>
<evidence type="ECO:0000256" key="2">
    <source>
        <dbReference type="ARBA" id="ARBA00022448"/>
    </source>
</evidence>
<keyword evidence="8 12" id="KW-0675">Receptor</keyword>
<evidence type="ECO:0000256" key="4">
    <source>
        <dbReference type="ARBA" id="ARBA00022692"/>
    </source>
</evidence>
<dbReference type="InterPro" id="IPR036942">
    <property type="entry name" value="Beta-barrel_TonB_sf"/>
</dbReference>
<dbReference type="GO" id="GO:0009279">
    <property type="term" value="C:cell outer membrane"/>
    <property type="evidence" value="ECO:0007669"/>
    <property type="project" value="UniProtKB-SubCell"/>
</dbReference>
<dbReference type="PROSITE" id="PS52016">
    <property type="entry name" value="TONB_DEPENDENT_REC_3"/>
    <property type="match status" value="1"/>
</dbReference>
<keyword evidence="6" id="KW-0798">TonB box</keyword>
<dbReference type="Gene3D" id="2.40.170.20">
    <property type="entry name" value="TonB-dependent receptor, beta-barrel domain"/>
    <property type="match status" value="1"/>
</dbReference>
<keyword evidence="9 10" id="KW-0998">Cell outer membrane</keyword>
<keyword evidence="3 10" id="KW-1134">Transmembrane beta strand</keyword>
<reference evidence="12" key="1">
    <citation type="submission" date="2023-09" db="EMBL/GenBank/DDBJ databases">
        <title>Arcobacter tbilisiensis sp. nov. isolated from chicken meat in Tbilisi, Georgia.</title>
        <authorList>
            <person name="Matthias R."/>
            <person name="Zautner A.E."/>
        </authorList>
    </citation>
    <scope>NUCLEOTIDE SEQUENCE</scope>
    <source>
        <strain evidence="12">LEO 107</strain>
        <plasmid evidence="12">p133_LEO_107</plasmid>
    </source>
</reference>
<dbReference type="InterPro" id="IPR000531">
    <property type="entry name" value="Beta-barrel_TonB"/>
</dbReference>
<comment type="subcellular location">
    <subcellularLocation>
        <location evidence="1 10">Cell outer membrane</location>
        <topology evidence="1 10">Multi-pass membrane protein</topology>
    </subcellularLocation>
</comment>
<evidence type="ECO:0000256" key="5">
    <source>
        <dbReference type="ARBA" id="ARBA00022729"/>
    </source>
</evidence>
<evidence type="ECO:0000256" key="9">
    <source>
        <dbReference type="ARBA" id="ARBA00023237"/>
    </source>
</evidence>
<evidence type="ECO:0000256" key="1">
    <source>
        <dbReference type="ARBA" id="ARBA00004571"/>
    </source>
</evidence>
<evidence type="ECO:0000259" key="11">
    <source>
        <dbReference type="Pfam" id="PF00593"/>
    </source>
</evidence>
<evidence type="ECO:0000313" key="12">
    <source>
        <dbReference type="EMBL" id="WNL18061.1"/>
    </source>
</evidence>
<name>A0AA96I534_9BACT</name>
<comment type="similarity">
    <text evidence="10">Belongs to the TonB-dependent receptor family.</text>
</comment>
<dbReference type="SUPFAM" id="SSF56935">
    <property type="entry name" value="Porins"/>
    <property type="match status" value="1"/>
</dbReference>
<feature type="domain" description="TonB-dependent receptor-like beta-barrel" evidence="11">
    <location>
        <begin position="49"/>
        <end position="411"/>
    </location>
</feature>
<keyword evidence="4 10" id="KW-0812">Transmembrane</keyword>
<keyword evidence="5" id="KW-0732">Signal</keyword>